<dbReference type="InterPro" id="IPR000467">
    <property type="entry name" value="G_patch_dom"/>
</dbReference>
<evidence type="ECO:0000256" key="3">
    <source>
        <dbReference type="ARBA" id="ARBA00030688"/>
    </source>
</evidence>
<feature type="compositionally biased region" description="Acidic residues" evidence="4">
    <location>
        <begin position="1"/>
        <end position="11"/>
    </location>
</feature>
<name>A0A1B6CCU6_9HEMI</name>
<dbReference type="PANTHER" id="PTHR21032:SF0">
    <property type="entry name" value="G PATCH DOMAIN-CONTAINING PROTEIN 11"/>
    <property type="match status" value="1"/>
</dbReference>
<dbReference type="PANTHER" id="PTHR21032">
    <property type="entry name" value="G PATCH DOMAIN-CONTAINING PROTEIN 11"/>
    <property type="match status" value="1"/>
</dbReference>
<dbReference type="Pfam" id="PF01585">
    <property type="entry name" value="G-patch"/>
    <property type="match status" value="1"/>
</dbReference>
<dbReference type="AlphaFoldDB" id="A0A1B6CCU6"/>
<evidence type="ECO:0000256" key="4">
    <source>
        <dbReference type="SAM" id="MobiDB-lite"/>
    </source>
</evidence>
<dbReference type="SMART" id="SM00443">
    <property type="entry name" value="G_patch"/>
    <property type="match status" value="1"/>
</dbReference>
<dbReference type="InterPro" id="IPR039249">
    <property type="entry name" value="GPATCH11"/>
</dbReference>
<dbReference type="GO" id="GO:0003676">
    <property type="term" value="F:nucleic acid binding"/>
    <property type="evidence" value="ECO:0007669"/>
    <property type="project" value="InterPro"/>
</dbReference>
<evidence type="ECO:0000256" key="2">
    <source>
        <dbReference type="ARBA" id="ARBA00021978"/>
    </source>
</evidence>
<evidence type="ECO:0000313" key="6">
    <source>
        <dbReference type="EMBL" id="JAS11248.1"/>
    </source>
</evidence>
<dbReference type="GO" id="GO:0000776">
    <property type="term" value="C:kinetochore"/>
    <property type="evidence" value="ECO:0007669"/>
    <property type="project" value="TreeGrafter"/>
</dbReference>
<reference evidence="6" key="1">
    <citation type="submission" date="2015-12" db="EMBL/GenBank/DDBJ databases">
        <title>De novo transcriptome assembly of four potential Pierce s Disease insect vectors from Arizona vineyards.</title>
        <authorList>
            <person name="Tassone E.E."/>
        </authorList>
    </citation>
    <scope>NUCLEOTIDE SEQUENCE</scope>
</reference>
<dbReference type="SMART" id="SM01173">
    <property type="entry name" value="DUF4187"/>
    <property type="match status" value="1"/>
</dbReference>
<dbReference type="EMBL" id="GEDC01026050">
    <property type="protein sequence ID" value="JAS11248.1"/>
    <property type="molecule type" value="Transcribed_RNA"/>
</dbReference>
<organism evidence="6">
    <name type="scientific">Clastoptera arizonana</name>
    <name type="common">Arizona spittle bug</name>
    <dbReference type="NCBI Taxonomy" id="38151"/>
    <lineage>
        <taxon>Eukaryota</taxon>
        <taxon>Metazoa</taxon>
        <taxon>Ecdysozoa</taxon>
        <taxon>Arthropoda</taxon>
        <taxon>Hexapoda</taxon>
        <taxon>Insecta</taxon>
        <taxon>Pterygota</taxon>
        <taxon>Neoptera</taxon>
        <taxon>Paraneoptera</taxon>
        <taxon>Hemiptera</taxon>
        <taxon>Auchenorrhyncha</taxon>
        <taxon>Cercopoidea</taxon>
        <taxon>Clastopteridae</taxon>
        <taxon>Clastoptera</taxon>
    </lineage>
</organism>
<feature type="domain" description="G-patch" evidence="5">
    <location>
        <begin position="72"/>
        <end position="118"/>
    </location>
</feature>
<proteinExistence type="inferred from homology"/>
<comment type="similarity">
    <text evidence="1">Belongs to the GPATCH11 family.</text>
</comment>
<protein>
    <recommendedName>
        <fullName evidence="2">G patch domain-containing protein 11</fullName>
    </recommendedName>
    <alternativeName>
        <fullName evidence="3">Coiled-coil domain-containing protein 75</fullName>
    </alternativeName>
</protein>
<evidence type="ECO:0000259" key="5">
    <source>
        <dbReference type="PROSITE" id="PS50174"/>
    </source>
</evidence>
<dbReference type="InterPro" id="IPR025239">
    <property type="entry name" value="DUF4187"/>
</dbReference>
<feature type="region of interest" description="Disordered" evidence="4">
    <location>
        <begin position="1"/>
        <end position="54"/>
    </location>
</feature>
<accession>A0A1B6CCU6</accession>
<feature type="region of interest" description="Disordered" evidence="4">
    <location>
        <begin position="192"/>
        <end position="218"/>
    </location>
</feature>
<feature type="compositionally biased region" description="Basic and acidic residues" evidence="4">
    <location>
        <begin position="192"/>
        <end position="202"/>
    </location>
</feature>
<sequence>MATNNDEDDYMSETFISDSIKEDLRPSLIRSQSEKHRHEISKKKMKPYEKDKPRSLIEAINREKGLSKPISSDNIGFKMMQKLGFQAGAGLGKLGDGTTEPIPINCKNDRKGLGREAALKEIKQIKTKIRSEHLQKLTNVMDFRARIREKSEEKRDMIDLVQSQRACRDLDQRNAIEPEEVWFWPENSSKELESKVNEDGDSKSNPNDPSDNETEDDLGQDFSIHEKLQMLTLYLRTTYFYCVWCGTTYEDYNDIASECPGSTRSDH</sequence>
<dbReference type="PROSITE" id="PS50174">
    <property type="entry name" value="G_PATCH"/>
    <property type="match status" value="1"/>
</dbReference>
<dbReference type="Pfam" id="PF13821">
    <property type="entry name" value="DUF4187"/>
    <property type="match status" value="1"/>
</dbReference>
<evidence type="ECO:0000256" key="1">
    <source>
        <dbReference type="ARBA" id="ARBA00007140"/>
    </source>
</evidence>
<gene>
    <name evidence="6" type="ORF">g.7380</name>
</gene>